<evidence type="ECO:0000256" key="10">
    <source>
        <dbReference type="ARBA" id="ARBA00022984"/>
    </source>
</evidence>
<evidence type="ECO:0000256" key="3">
    <source>
        <dbReference type="ARBA" id="ARBA00007164"/>
    </source>
</evidence>
<dbReference type="RefSeq" id="WP_093002593.1">
    <property type="nucleotide sequence ID" value="NZ_FNZZ01000001.1"/>
</dbReference>
<feature type="active site" description="Acyl-ester intermediate" evidence="13">
    <location>
        <position position="62"/>
    </location>
</feature>
<dbReference type="GO" id="GO:0009002">
    <property type="term" value="F:serine-type D-Ala-D-Ala carboxypeptidase activity"/>
    <property type="evidence" value="ECO:0007669"/>
    <property type="project" value="UniProtKB-EC"/>
</dbReference>
<keyword evidence="8" id="KW-0378">Hydrolase</keyword>
<keyword evidence="5 18" id="KW-0121">Carboxypeptidase</keyword>
<dbReference type="EC" id="3.4.16.4" evidence="4"/>
<dbReference type="Pfam" id="PF00768">
    <property type="entry name" value="Peptidase_S11"/>
    <property type="match status" value="1"/>
</dbReference>
<evidence type="ECO:0000313" key="19">
    <source>
        <dbReference type="Proteomes" id="UP000199214"/>
    </source>
</evidence>
<dbReference type="Pfam" id="PF07943">
    <property type="entry name" value="PBP5_C"/>
    <property type="match status" value="1"/>
</dbReference>
<keyword evidence="10" id="KW-0573">Peptidoglycan synthesis</keyword>
<evidence type="ECO:0000256" key="15">
    <source>
        <dbReference type="RuleBase" id="RU004016"/>
    </source>
</evidence>
<dbReference type="AlphaFoldDB" id="A0A1H7GHH1"/>
<dbReference type="SUPFAM" id="SSF56601">
    <property type="entry name" value="beta-lactamase/transpeptidase-like"/>
    <property type="match status" value="1"/>
</dbReference>
<proteinExistence type="inferred from homology"/>
<sequence length="393" mass="41727">MSKFLTALAVPAVIAGVAFPVAAQAPAAPQFDTPAPVAFMEDLSSGAVLFAKDADRRMPPASMAKMMTVYTAFEMLKKGDIRLDQEIEVRPETWQKWHGPSAGSTMFLSPGERVSVANLLYGIVTLSGNDACVVLAEGLSGTEPAFVDRMNENAKKLGLTNSHFGTSNGWPDNGVTYVTARDLAHLAAATIEEHPKLYKQFYSRRDFTWGKTMGGNQITQANRDPLLGRVAGADGLKTGHTEEAGYGFTGSAEQNGRRLVMVLAGLTSFNQRASESIRFMDWGFRAWQSKPVVKSGRVVGQADVQMGDVTSVDLVAPRAVAVSVPAGTSPAVSGKIVYQGPLKAPIKAGTHVADLVVAAPGLSPQITPLNAASDVGEAGFFRRAWHGLTGMFG</sequence>
<dbReference type="PRINTS" id="PR00725">
    <property type="entry name" value="DADACBPTASE1"/>
</dbReference>
<dbReference type="InterPro" id="IPR037167">
    <property type="entry name" value="Peptidase_S11_C_sf"/>
</dbReference>
<dbReference type="GO" id="GO:0071555">
    <property type="term" value="P:cell wall organization"/>
    <property type="evidence" value="ECO:0007669"/>
    <property type="project" value="UniProtKB-KW"/>
</dbReference>
<feature type="chain" id="PRO_5011703052" description="serine-type D-Ala-D-Ala carboxypeptidase" evidence="16">
    <location>
        <begin position="24"/>
        <end position="393"/>
    </location>
</feature>
<dbReference type="SUPFAM" id="SSF69189">
    <property type="entry name" value="Penicillin-binding protein associated domain"/>
    <property type="match status" value="1"/>
</dbReference>
<evidence type="ECO:0000256" key="14">
    <source>
        <dbReference type="PIRSR" id="PIRSR618044-2"/>
    </source>
</evidence>
<evidence type="ECO:0000256" key="4">
    <source>
        <dbReference type="ARBA" id="ARBA00012448"/>
    </source>
</evidence>
<dbReference type="PANTHER" id="PTHR21581:SF6">
    <property type="entry name" value="TRAFFICKING PROTEIN PARTICLE COMPLEX SUBUNIT 12"/>
    <property type="match status" value="1"/>
</dbReference>
<dbReference type="GO" id="GO:0009252">
    <property type="term" value="P:peptidoglycan biosynthetic process"/>
    <property type="evidence" value="ECO:0007669"/>
    <property type="project" value="UniProtKB-UniPathway"/>
</dbReference>
<evidence type="ECO:0000313" key="18">
    <source>
        <dbReference type="EMBL" id="SEK37561.1"/>
    </source>
</evidence>
<protein>
    <recommendedName>
        <fullName evidence="4">serine-type D-Ala-D-Ala carboxypeptidase</fullName>
        <ecNumber evidence="4">3.4.16.4</ecNumber>
    </recommendedName>
</protein>
<evidence type="ECO:0000256" key="1">
    <source>
        <dbReference type="ARBA" id="ARBA00003217"/>
    </source>
</evidence>
<comment type="pathway">
    <text evidence="2">Cell wall biogenesis; peptidoglycan biosynthesis.</text>
</comment>
<dbReference type="GO" id="GO:0006508">
    <property type="term" value="P:proteolysis"/>
    <property type="evidence" value="ECO:0007669"/>
    <property type="project" value="UniProtKB-KW"/>
</dbReference>
<evidence type="ECO:0000256" key="11">
    <source>
        <dbReference type="ARBA" id="ARBA00023316"/>
    </source>
</evidence>
<evidence type="ECO:0000256" key="16">
    <source>
        <dbReference type="SAM" id="SignalP"/>
    </source>
</evidence>
<evidence type="ECO:0000259" key="17">
    <source>
        <dbReference type="SMART" id="SM00936"/>
    </source>
</evidence>
<dbReference type="InterPro" id="IPR015956">
    <property type="entry name" value="Peniciliin-bd_prot_C_sf"/>
</dbReference>
<dbReference type="STRING" id="1855283.SAMN05216382_0285"/>
<evidence type="ECO:0000256" key="6">
    <source>
        <dbReference type="ARBA" id="ARBA00022670"/>
    </source>
</evidence>
<organism evidence="18 19">
    <name type="scientific">Sphingomonas palmae</name>
    <dbReference type="NCBI Taxonomy" id="1855283"/>
    <lineage>
        <taxon>Bacteria</taxon>
        <taxon>Pseudomonadati</taxon>
        <taxon>Pseudomonadota</taxon>
        <taxon>Alphaproteobacteria</taxon>
        <taxon>Sphingomonadales</taxon>
        <taxon>Sphingomonadaceae</taxon>
        <taxon>Sphingomonas</taxon>
    </lineage>
</organism>
<evidence type="ECO:0000256" key="13">
    <source>
        <dbReference type="PIRSR" id="PIRSR618044-1"/>
    </source>
</evidence>
<feature type="signal peptide" evidence="16">
    <location>
        <begin position="1"/>
        <end position="23"/>
    </location>
</feature>
<accession>A0A1H7GHH1</accession>
<evidence type="ECO:0000256" key="2">
    <source>
        <dbReference type="ARBA" id="ARBA00004752"/>
    </source>
</evidence>
<gene>
    <name evidence="18" type="ORF">SAMN05216382_0285</name>
</gene>
<comment type="catalytic activity">
    <reaction evidence="12">
        <text>Preferential cleavage: (Ac)2-L-Lys-D-Ala-|-D-Ala. Also transpeptidation of peptidyl-alanyl moieties that are N-acyl substituents of D-alanine.</text>
        <dbReference type="EC" id="3.4.16.4"/>
    </reaction>
</comment>
<evidence type="ECO:0000256" key="9">
    <source>
        <dbReference type="ARBA" id="ARBA00022960"/>
    </source>
</evidence>
<dbReference type="PANTHER" id="PTHR21581">
    <property type="entry name" value="D-ALANYL-D-ALANINE CARBOXYPEPTIDASE"/>
    <property type="match status" value="1"/>
</dbReference>
<comment type="function">
    <text evidence="1">Removes C-terminal D-alanyl residues from sugar-peptide cell wall precursors.</text>
</comment>
<evidence type="ECO:0000256" key="5">
    <source>
        <dbReference type="ARBA" id="ARBA00022645"/>
    </source>
</evidence>
<keyword evidence="11" id="KW-0961">Cell wall biogenesis/degradation</keyword>
<dbReference type="InterPro" id="IPR012907">
    <property type="entry name" value="Peptidase_S11_C"/>
</dbReference>
<feature type="binding site" evidence="14">
    <location>
        <position position="237"/>
    </location>
    <ligand>
        <name>substrate</name>
    </ligand>
</feature>
<evidence type="ECO:0000256" key="8">
    <source>
        <dbReference type="ARBA" id="ARBA00022801"/>
    </source>
</evidence>
<dbReference type="InterPro" id="IPR012338">
    <property type="entry name" value="Beta-lactam/transpept-like"/>
</dbReference>
<dbReference type="UniPathway" id="UPA00219"/>
<reference evidence="19" key="1">
    <citation type="submission" date="2016-10" db="EMBL/GenBank/DDBJ databases">
        <authorList>
            <person name="Varghese N."/>
            <person name="Submissions S."/>
        </authorList>
    </citation>
    <scope>NUCLEOTIDE SEQUENCE [LARGE SCALE GENOMIC DNA]</scope>
    <source>
        <strain evidence="19">JS21-1</strain>
    </source>
</reference>
<evidence type="ECO:0000256" key="12">
    <source>
        <dbReference type="ARBA" id="ARBA00034000"/>
    </source>
</evidence>
<evidence type="ECO:0000256" key="7">
    <source>
        <dbReference type="ARBA" id="ARBA00022729"/>
    </source>
</evidence>
<keyword evidence="9" id="KW-0133">Cell shape</keyword>
<dbReference type="EMBL" id="FNZZ01000001">
    <property type="protein sequence ID" value="SEK37561.1"/>
    <property type="molecule type" value="Genomic_DNA"/>
</dbReference>
<keyword evidence="6" id="KW-0645">Protease</keyword>
<name>A0A1H7GHH1_9SPHN</name>
<keyword evidence="19" id="KW-1185">Reference proteome</keyword>
<dbReference type="Gene3D" id="3.40.710.10">
    <property type="entry name" value="DD-peptidase/beta-lactamase superfamily"/>
    <property type="match status" value="1"/>
</dbReference>
<dbReference type="InterPro" id="IPR001967">
    <property type="entry name" value="Peptidase_S11_N"/>
</dbReference>
<dbReference type="InterPro" id="IPR018044">
    <property type="entry name" value="Peptidase_S11"/>
</dbReference>
<dbReference type="SMART" id="SM00936">
    <property type="entry name" value="PBP5_C"/>
    <property type="match status" value="1"/>
</dbReference>
<comment type="similarity">
    <text evidence="3 15">Belongs to the peptidase S11 family.</text>
</comment>
<dbReference type="GO" id="GO:0008360">
    <property type="term" value="P:regulation of cell shape"/>
    <property type="evidence" value="ECO:0007669"/>
    <property type="project" value="UniProtKB-KW"/>
</dbReference>
<feature type="active site" description="Proton acceptor" evidence="13">
    <location>
        <position position="65"/>
    </location>
</feature>
<dbReference type="Gene3D" id="2.60.410.10">
    <property type="entry name" value="D-Ala-D-Ala carboxypeptidase, C-terminal domain"/>
    <property type="match status" value="1"/>
</dbReference>
<feature type="active site" evidence="13">
    <location>
        <position position="127"/>
    </location>
</feature>
<feature type="domain" description="Peptidase S11 D-Ala-D-Ala carboxypeptidase A C-terminal" evidence="17">
    <location>
        <begin position="287"/>
        <end position="377"/>
    </location>
</feature>
<keyword evidence="7 16" id="KW-0732">Signal</keyword>
<dbReference type="OrthoDB" id="9795979at2"/>
<dbReference type="Proteomes" id="UP000199214">
    <property type="component" value="Unassembled WGS sequence"/>
</dbReference>